<dbReference type="Proteomes" id="UP000283644">
    <property type="component" value="Unassembled WGS sequence"/>
</dbReference>
<name>A0A417XUQ1_9ACTN</name>
<protein>
    <submittedName>
        <fullName evidence="2">Nuclear transport factor 2 family protein</fullName>
    </submittedName>
</protein>
<dbReference type="OrthoDB" id="8217881at2"/>
<accession>A0A417XUQ1</accession>
<evidence type="ECO:0000313" key="3">
    <source>
        <dbReference type="Proteomes" id="UP000283644"/>
    </source>
</evidence>
<dbReference type="RefSeq" id="WP_118928278.1">
    <property type="nucleotide sequence ID" value="NZ_QXGH01000036.1"/>
</dbReference>
<keyword evidence="3" id="KW-1185">Reference proteome</keyword>
<gene>
    <name evidence="2" type="ORF">D0Z08_26415</name>
</gene>
<sequence length="237" mass="27217">MTDMTLEERVQRLEDIEAINQLMARRAYIHSAGMHARELDECWVKETPDPTFEPEDWGMWVGIESIRKAYVDGAPPVEPGMMIEHTLTTGVVEIARDRKTAKGVWMSPGHETFPMPEGPPIPHWSWGRYSVDFVLENGEWRIWHLHVLTTFRTPYDQDWVDSSINRPSHFPPLGETLPGMYPPDRPVTFNQPYAVDVEPAYQPEPPVPYDTFDEATSYAAVPARVQRKNETAEVGER</sequence>
<dbReference type="InterPro" id="IPR032710">
    <property type="entry name" value="NTF2-like_dom_sf"/>
</dbReference>
<comment type="caution">
    <text evidence="2">The sequence shown here is derived from an EMBL/GenBank/DDBJ whole genome shotgun (WGS) entry which is preliminary data.</text>
</comment>
<dbReference type="Gene3D" id="3.10.450.50">
    <property type="match status" value="1"/>
</dbReference>
<proteinExistence type="predicted"/>
<evidence type="ECO:0000259" key="1">
    <source>
        <dbReference type="Pfam" id="PF13577"/>
    </source>
</evidence>
<reference evidence="2 3" key="1">
    <citation type="submission" date="2018-09" db="EMBL/GenBank/DDBJ databases">
        <title>Genome sequencing of Nocardioides immobilis CCTCC AB 2017083 for comparison to Nocardioides silvaticus.</title>
        <authorList>
            <person name="Li C."/>
            <person name="Wang G."/>
        </authorList>
    </citation>
    <scope>NUCLEOTIDE SEQUENCE [LARGE SCALE GENOMIC DNA]</scope>
    <source>
        <strain evidence="2 3">CCTCC AB 2017083</strain>
    </source>
</reference>
<dbReference type="EMBL" id="QXGH01000036">
    <property type="protein sequence ID" value="RHW24083.1"/>
    <property type="molecule type" value="Genomic_DNA"/>
</dbReference>
<dbReference type="Pfam" id="PF13577">
    <property type="entry name" value="SnoaL_4"/>
    <property type="match status" value="1"/>
</dbReference>
<feature type="domain" description="SnoaL-like" evidence="1">
    <location>
        <begin position="11"/>
        <end position="146"/>
    </location>
</feature>
<dbReference type="SUPFAM" id="SSF54427">
    <property type="entry name" value="NTF2-like"/>
    <property type="match status" value="1"/>
</dbReference>
<dbReference type="InterPro" id="IPR037401">
    <property type="entry name" value="SnoaL-like"/>
</dbReference>
<dbReference type="AlphaFoldDB" id="A0A417XUQ1"/>
<organism evidence="2 3">
    <name type="scientific">Nocardioides immobilis</name>
    <dbReference type="NCBI Taxonomy" id="2049295"/>
    <lineage>
        <taxon>Bacteria</taxon>
        <taxon>Bacillati</taxon>
        <taxon>Actinomycetota</taxon>
        <taxon>Actinomycetes</taxon>
        <taxon>Propionibacteriales</taxon>
        <taxon>Nocardioidaceae</taxon>
        <taxon>Nocardioides</taxon>
    </lineage>
</organism>
<evidence type="ECO:0000313" key="2">
    <source>
        <dbReference type="EMBL" id="RHW24083.1"/>
    </source>
</evidence>